<dbReference type="AlphaFoldDB" id="A0A1W1DV48"/>
<sequence>MNEFDLINQYFDWGTGIGDDCALIDVDAHQQLVTTVDTLIEGVHFPVDTSPADIAYKALAVNLSDLAAMGAMPNYFTLALTLPNIDEQWLEDFSSSLKALATKYNIKLIGGDTTKGTLSITINATGTIQGVALMRSGAKVGDGVFVSNVIGDAALAWKQIQSQKLPSRSLLTQFNRPEPQVKLGQALLGVASSCIDISDGLEQDLSHILTHSKVGASIDLDALPLSDEVEQYIADTGDWCVALAGGDDYELCFTVPKSQLGTTQSIEKELGVILTKIGVIVESGLEIKGLDKICQSYQHF</sequence>
<evidence type="ECO:0000259" key="2">
    <source>
        <dbReference type="Pfam" id="PF02769"/>
    </source>
</evidence>
<dbReference type="InterPro" id="IPR006283">
    <property type="entry name" value="ThiL-like"/>
</dbReference>
<dbReference type="NCBIfam" id="TIGR01379">
    <property type="entry name" value="thiL"/>
    <property type="match status" value="1"/>
</dbReference>
<feature type="domain" description="PurM-like N-terminal" evidence="1">
    <location>
        <begin position="18"/>
        <end position="127"/>
    </location>
</feature>
<reference evidence="3" key="1">
    <citation type="submission" date="2016-10" db="EMBL/GenBank/DDBJ databases">
        <authorList>
            <person name="de Groot N.N."/>
        </authorList>
    </citation>
    <scope>NUCLEOTIDE SEQUENCE</scope>
</reference>
<dbReference type="InterPro" id="IPR010918">
    <property type="entry name" value="PurM-like_C_dom"/>
</dbReference>
<dbReference type="SUPFAM" id="SSF56042">
    <property type="entry name" value="PurM C-terminal domain-like"/>
    <property type="match status" value="1"/>
</dbReference>
<protein>
    <submittedName>
        <fullName evidence="3">Thiamine-monophosphate kinase</fullName>
        <ecNumber evidence="3">2.7.4.16</ecNumber>
    </submittedName>
</protein>
<dbReference type="CDD" id="cd02194">
    <property type="entry name" value="ThiL"/>
    <property type="match status" value="1"/>
</dbReference>
<dbReference type="Pfam" id="PF02769">
    <property type="entry name" value="AIRS_C"/>
    <property type="match status" value="1"/>
</dbReference>
<gene>
    <name evidence="3" type="ORF">MNB_SUP05-SYMBIONT-4-795</name>
</gene>
<dbReference type="PANTHER" id="PTHR30270">
    <property type="entry name" value="THIAMINE-MONOPHOSPHATE KINASE"/>
    <property type="match status" value="1"/>
</dbReference>
<name>A0A1W1DV48_9ZZZZ</name>
<dbReference type="Gene3D" id="3.90.650.10">
    <property type="entry name" value="PurM-like C-terminal domain"/>
    <property type="match status" value="1"/>
</dbReference>
<keyword evidence="3" id="KW-0418">Kinase</keyword>
<dbReference type="PANTHER" id="PTHR30270:SF0">
    <property type="entry name" value="THIAMINE-MONOPHOSPHATE KINASE"/>
    <property type="match status" value="1"/>
</dbReference>
<proteinExistence type="inferred from homology"/>
<dbReference type="GO" id="GO:0009030">
    <property type="term" value="F:thiamine-phosphate kinase activity"/>
    <property type="evidence" value="ECO:0007669"/>
    <property type="project" value="UniProtKB-EC"/>
</dbReference>
<accession>A0A1W1DV48</accession>
<evidence type="ECO:0000313" key="3">
    <source>
        <dbReference type="EMBL" id="SFV85611.1"/>
    </source>
</evidence>
<dbReference type="SUPFAM" id="SSF55326">
    <property type="entry name" value="PurM N-terminal domain-like"/>
    <property type="match status" value="1"/>
</dbReference>
<keyword evidence="3" id="KW-0808">Transferase</keyword>
<dbReference type="EC" id="2.7.4.16" evidence="3"/>
<dbReference type="InterPro" id="IPR016188">
    <property type="entry name" value="PurM-like_N"/>
</dbReference>
<dbReference type="Pfam" id="PF00586">
    <property type="entry name" value="AIRS"/>
    <property type="match status" value="1"/>
</dbReference>
<dbReference type="EMBL" id="FPHY01000039">
    <property type="protein sequence ID" value="SFV85611.1"/>
    <property type="molecule type" value="Genomic_DNA"/>
</dbReference>
<dbReference type="GO" id="GO:0009228">
    <property type="term" value="P:thiamine biosynthetic process"/>
    <property type="evidence" value="ECO:0007669"/>
    <property type="project" value="InterPro"/>
</dbReference>
<dbReference type="PIRSF" id="PIRSF005303">
    <property type="entry name" value="Thiam_monoph_kin"/>
    <property type="match status" value="1"/>
</dbReference>
<dbReference type="InterPro" id="IPR036921">
    <property type="entry name" value="PurM-like_N_sf"/>
</dbReference>
<evidence type="ECO:0000259" key="1">
    <source>
        <dbReference type="Pfam" id="PF00586"/>
    </source>
</evidence>
<feature type="domain" description="PurM-like C-terminal" evidence="2">
    <location>
        <begin position="155"/>
        <end position="284"/>
    </location>
</feature>
<organism evidence="3">
    <name type="scientific">hydrothermal vent metagenome</name>
    <dbReference type="NCBI Taxonomy" id="652676"/>
    <lineage>
        <taxon>unclassified sequences</taxon>
        <taxon>metagenomes</taxon>
        <taxon>ecological metagenomes</taxon>
    </lineage>
</organism>
<dbReference type="HAMAP" id="MF_02128">
    <property type="entry name" value="TMP_kinase"/>
    <property type="match status" value="1"/>
</dbReference>
<dbReference type="InterPro" id="IPR036676">
    <property type="entry name" value="PurM-like_C_sf"/>
</dbReference>
<dbReference type="Gene3D" id="3.30.1330.10">
    <property type="entry name" value="PurM-like, N-terminal domain"/>
    <property type="match status" value="1"/>
</dbReference>